<dbReference type="Pfam" id="PF08448">
    <property type="entry name" value="PAS_4"/>
    <property type="match status" value="1"/>
</dbReference>
<evidence type="ECO:0000259" key="7">
    <source>
        <dbReference type="PROSITE" id="PS50109"/>
    </source>
</evidence>
<dbReference type="PANTHER" id="PTHR42878">
    <property type="entry name" value="TWO-COMPONENT HISTIDINE KINASE"/>
    <property type="match status" value="1"/>
</dbReference>
<dbReference type="CDD" id="cd00130">
    <property type="entry name" value="PAS"/>
    <property type="match status" value="1"/>
</dbReference>
<dbReference type="RefSeq" id="WP_223674212.1">
    <property type="nucleotide sequence ID" value="NZ_JAINZW010000001.1"/>
</dbReference>
<protein>
    <recommendedName>
        <fullName evidence="2">histidine kinase</fullName>
        <ecNumber evidence="2">2.7.13.3</ecNumber>
    </recommendedName>
</protein>
<keyword evidence="6" id="KW-0472">Membrane</keyword>
<evidence type="ECO:0000313" key="10">
    <source>
        <dbReference type="Proteomes" id="UP001430954"/>
    </source>
</evidence>
<dbReference type="InterPro" id="IPR036890">
    <property type="entry name" value="HATPase_C_sf"/>
</dbReference>
<dbReference type="InterPro" id="IPR003594">
    <property type="entry name" value="HATPase_dom"/>
</dbReference>
<comment type="caution">
    <text evidence="9">The sequence shown here is derived from an EMBL/GenBank/DDBJ whole genome shotgun (WGS) entry which is preliminary data.</text>
</comment>
<dbReference type="InterPro" id="IPR003661">
    <property type="entry name" value="HisK_dim/P_dom"/>
</dbReference>
<dbReference type="Pfam" id="PF02518">
    <property type="entry name" value="HATPase_c"/>
    <property type="match status" value="1"/>
</dbReference>
<reference evidence="9 10" key="1">
    <citation type="submission" date="2021-09" db="EMBL/GenBank/DDBJ databases">
        <title>Lysobacter sp. 13A isolated from the river sediment.</title>
        <authorList>
            <person name="Liu H."/>
            <person name="Li S."/>
            <person name="Mao S."/>
        </authorList>
    </citation>
    <scope>NUCLEOTIDE SEQUENCE [LARGE SCALE GENOMIC DNA]</scope>
    <source>
        <strain evidence="9 10">13A</strain>
    </source>
</reference>
<dbReference type="Pfam" id="PF00512">
    <property type="entry name" value="HisKA"/>
    <property type="match status" value="1"/>
</dbReference>
<dbReference type="InterPro" id="IPR050351">
    <property type="entry name" value="BphY/WalK/GraS-like"/>
</dbReference>
<dbReference type="Proteomes" id="UP001430954">
    <property type="component" value="Unassembled WGS sequence"/>
</dbReference>
<dbReference type="NCBIfam" id="TIGR00229">
    <property type="entry name" value="sensory_box"/>
    <property type="match status" value="1"/>
</dbReference>
<dbReference type="SMART" id="SM00387">
    <property type="entry name" value="HATPase_c"/>
    <property type="match status" value="1"/>
</dbReference>
<dbReference type="InterPro" id="IPR036097">
    <property type="entry name" value="HisK_dim/P_sf"/>
</dbReference>
<evidence type="ECO:0000256" key="6">
    <source>
        <dbReference type="ARBA" id="ARBA00023136"/>
    </source>
</evidence>
<dbReference type="InterPro" id="IPR004358">
    <property type="entry name" value="Sig_transdc_His_kin-like_C"/>
</dbReference>
<dbReference type="PROSITE" id="PS50109">
    <property type="entry name" value="HIS_KIN"/>
    <property type="match status" value="1"/>
</dbReference>
<dbReference type="PRINTS" id="PR00344">
    <property type="entry name" value="BCTRLSENSOR"/>
</dbReference>
<dbReference type="CDD" id="cd00082">
    <property type="entry name" value="HisKA"/>
    <property type="match status" value="1"/>
</dbReference>
<dbReference type="Gene3D" id="3.30.565.10">
    <property type="entry name" value="Histidine kinase-like ATPase, C-terminal domain"/>
    <property type="match status" value="1"/>
</dbReference>
<evidence type="ECO:0000256" key="1">
    <source>
        <dbReference type="ARBA" id="ARBA00000085"/>
    </source>
</evidence>
<dbReference type="PROSITE" id="PS50112">
    <property type="entry name" value="PAS"/>
    <property type="match status" value="1"/>
</dbReference>
<keyword evidence="4" id="KW-0808">Transferase</keyword>
<dbReference type="InterPro" id="IPR013656">
    <property type="entry name" value="PAS_4"/>
</dbReference>
<dbReference type="InterPro" id="IPR005467">
    <property type="entry name" value="His_kinase_dom"/>
</dbReference>
<dbReference type="Gene3D" id="1.10.287.130">
    <property type="match status" value="1"/>
</dbReference>
<gene>
    <name evidence="9" type="ORF">K6753_00375</name>
</gene>
<organism evidence="9 10">
    <name type="scientific">Novilysobacter selenitireducens</name>
    <dbReference type="NCBI Taxonomy" id="2872639"/>
    <lineage>
        <taxon>Bacteria</taxon>
        <taxon>Pseudomonadati</taxon>
        <taxon>Pseudomonadota</taxon>
        <taxon>Gammaproteobacteria</taxon>
        <taxon>Lysobacterales</taxon>
        <taxon>Lysobacteraceae</taxon>
        <taxon>Novilysobacter</taxon>
    </lineage>
</organism>
<evidence type="ECO:0000313" key="9">
    <source>
        <dbReference type="EMBL" id="MBZ4037988.1"/>
    </source>
</evidence>
<dbReference type="InterPro" id="IPR000014">
    <property type="entry name" value="PAS"/>
</dbReference>
<dbReference type="SMART" id="SM00091">
    <property type="entry name" value="PAS"/>
    <property type="match status" value="1"/>
</dbReference>
<evidence type="ECO:0000256" key="4">
    <source>
        <dbReference type="ARBA" id="ARBA00022679"/>
    </source>
</evidence>
<dbReference type="SUPFAM" id="SSF55874">
    <property type="entry name" value="ATPase domain of HSP90 chaperone/DNA topoisomerase II/histidine kinase"/>
    <property type="match status" value="1"/>
</dbReference>
<keyword evidence="3" id="KW-0597">Phosphoprotein</keyword>
<dbReference type="PANTHER" id="PTHR42878:SF15">
    <property type="entry name" value="BACTERIOPHYTOCHROME"/>
    <property type="match status" value="1"/>
</dbReference>
<evidence type="ECO:0000256" key="5">
    <source>
        <dbReference type="ARBA" id="ARBA00022777"/>
    </source>
</evidence>
<dbReference type="EMBL" id="JAINZW010000001">
    <property type="protein sequence ID" value="MBZ4037988.1"/>
    <property type="molecule type" value="Genomic_DNA"/>
</dbReference>
<keyword evidence="10" id="KW-1185">Reference proteome</keyword>
<feature type="domain" description="Histidine kinase" evidence="7">
    <location>
        <begin position="169"/>
        <end position="383"/>
    </location>
</feature>
<evidence type="ECO:0000256" key="2">
    <source>
        <dbReference type="ARBA" id="ARBA00012438"/>
    </source>
</evidence>
<name>A0ABS7T286_9GAMM</name>
<evidence type="ECO:0000259" key="8">
    <source>
        <dbReference type="PROSITE" id="PS50112"/>
    </source>
</evidence>
<sequence>MSLFEAKPPQTGDRPVPDAMFRLALAGSPLPVAILDGHGAWRYANPAFEQLLGQSPDAPQGASAADLFHPDDRLAFEEAMQAVASGQLPSVESARRCLRANGGEVWVQATLSAIEDPGRETSSAPSDVLLTLRDLGAERSGQATLRHHAGDDVQMAEAAQQQLQMFADSVAHDLRAPLRSIESFAGLLEKRCGPELDDGGRDHLQRIRAAAARMGSLLTGLGDLSTATRSELKPATVDLSMLADWVLAELQDAEPDRAADLEITPDLRVQGDERLLKLMLTHLLGNAWKFSRDRDVVRIQVVGEAREGRLHVQVRDAGSGFDMRYARKLFEPFQRLHGPDAGGGHGLGLAAAHRIAARHGGTLSGESVPGEGATFHIDLPTACATEESADAQGHPAG</sequence>
<dbReference type="EC" id="2.7.13.3" evidence="2"/>
<accession>A0ABS7T286</accession>
<dbReference type="Gene3D" id="3.30.450.20">
    <property type="entry name" value="PAS domain"/>
    <property type="match status" value="1"/>
</dbReference>
<evidence type="ECO:0000256" key="3">
    <source>
        <dbReference type="ARBA" id="ARBA00022553"/>
    </source>
</evidence>
<dbReference type="SUPFAM" id="SSF47384">
    <property type="entry name" value="Homodimeric domain of signal transducing histidine kinase"/>
    <property type="match status" value="1"/>
</dbReference>
<dbReference type="InterPro" id="IPR035965">
    <property type="entry name" value="PAS-like_dom_sf"/>
</dbReference>
<keyword evidence="5" id="KW-0418">Kinase</keyword>
<feature type="domain" description="PAS" evidence="8">
    <location>
        <begin position="17"/>
        <end position="87"/>
    </location>
</feature>
<dbReference type="SMART" id="SM00388">
    <property type="entry name" value="HisKA"/>
    <property type="match status" value="1"/>
</dbReference>
<comment type="catalytic activity">
    <reaction evidence="1">
        <text>ATP + protein L-histidine = ADP + protein N-phospho-L-histidine.</text>
        <dbReference type="EC" id="2.7.13.3"/>
    </reaction>
</comment>
<dbReference type="SUPFAM" id="SSF55785">
    <property type="entry name" value="PYP-like sensor domain (PAS domain)"/>
    <property type="match status" value="1"/>
</dbReference>
<proteinExistence type="predicted"/>